<evidence type="ECO:0000313" key="6">
    <source>
        <dbReference type="Proteomes" id="UP000325113"/>
    </source>
</evidence>
<dbReference type="EMBL" id="VLTL01000121">
    <property type="protein sequence ID" value="KAA0159787.1"/>
    <property type="molecule type" value="Genomic_DNA"/>
</dbReference>
<dbReference type="AlphaFoldDB" id="A0A5A8C168"/>
<dbReference type="GO" id="GO:0005737">
    <property type="term" value="C:cytoplasm"/>
    <property type="evidence" value="ECO:0007669"/>
    <property type="project" value="TreeGrafter"/>
</dbReference>
<protein>
    <submittedName>
        <fullName evidence="1">Uncharacterized protein</fullName>
    </submittedName>
</protein>
<evidence type="ECO:0000313" key="1">
    <source>
        <dbReference type="EMBL" id="KAA0146618.1"/>
    </source>
</evidence>
<name>A0A5A8C168_CAFRO</name>
<dbReference type="Proteomes" id="UP000323011">
    <property type="component" value="Unassembled WGS sequence"/>
</dbReference>
<dbReference type="PANTHER" id="PTHR31285">
    <property type="entry name" value="NICOTINAMIDE MONONUCLEOTIDE ADENYLYLTRANSFERASE"/>
    <property type="match status" value="1"/>
</dbReference>
<dbReference type="GO" id="GO:0016887">
    <property type="term" value="F:ATP hydrolysis activity"/>
    <property type="evidence" value="ECO:0007669"/>
    <property type="project" value="TreeGrafter"/>
</dbReference>
<organism evidence="1 4">
    <name type="scientific">Cafeteria roenbergensis</name>
    <name type="common">Marine flagellate</name>
    <dbReference type="NCBI Taxonomy" id="33653"/>
    <lineage>
        <taxon>Eukaryota</taxon>
        <taxon>Sar</taxon>
        <taxon>Stramenopiles</taxon>
        <taxon>Bigyra</taxon>
        <taxon>Opalozoa</taxon>
        <taxon>Bicosoecida</taxon>
        <taxon>Cafeteriaceae</taxon>
        <taxon>Cafeteria</taxon>
    </lineage>
</organism>
<dbReference type="Proteomes" id="UP000324907">
    <property type="component" value="Unassembled WGS sequence"/>
</dbReference>
<accession>A0A5A8C168</accession>
<keyword evidence="4" id="KW-1185">Reference proteome</keyword>
<dbReference type="EMBL" id="VLTN01000082">
    <property type="protein sequence ID" value="KAA0146618.1"/>
    <property type="molecule type" value="Genomic_DNA"/>
</dbReference>
<proteinExistence type="predicted"/>
<evidence type="ECO:0000313" key="3">
    <source>
        <dbReference type="EMBL" id="KAA0159787.1"/>
    </source>
</evidence>
<dbReference type="EMBL" id="VLTM01000086">
    <property type="protein sequence ID" value="KAA0155798.1"/>
    <property type="molecule type" value="Genomic_DNA"/>
</dbReference>
<dbReference type="GO" id="GO:0000309">
    <property type="term" value="F:nicotinamide-nucleotide adenylyltransferase activity"/>
    <property type="evidence" value="ECO:0007669"/>
    <property type="project" value="TreeGrafter"/>
</dbReference>
<dbReference type="Gene3D" id="3.90.950.20">
    <property type="entry name" value="CinA-like"/>
    <property type="match status" value="1"/>
</dbReference>
<comment type="caution">
    <text evidence="1">The sequence shown here is derived from an EMBL/GenBank/DDBJ whole genome shotgun (WGS) entry which is preliminary data.</text>
</comment>
<reference evidence="4 5" key="1">
    <citation type="submission" date="2019-07" db="EMBL/GenBank/DDBJ databases">
        <title>Genomes of Cafeteria roenbergensis.</title>
        <authorList>
            <person name="Fischer M.G."/>
            <person name="Hackl T."/>
            <person name="Roman M."/>
        </authorList>
    </citation>
    <scope>NUCLEOTIDE SEQUENCE [LARGE SCALE GENOMIC DNA]</scope>
    <source>
        <strain evidence="1 4">BVI</strain>
        <strain evidence="2 6">Cflag</strain>
        <strain evidence="3 5">RCC970-E3</strain>
    </source>
</reference>
<gene>
    <name evidence="3" type="ORF">FNF28_05697</name>
    <name evidence="1" type="ORF">FNF29_07951</name>
    <name evidence="2" type="ORF">FNF31_06040</name>
</gene>
<dbReference type="PANTHER" id="PTHR31285:SF0">
    <property type="entry name" value="NICOTINAMIDE MONONUCLEOTIDE ADENYLYLTRANSFERASE"/>
    <property type="match status" value="1"/>
</dbReference>
<sequence length="190" mass="19610">MAAALAPGVDAAVAALHALCRKSGRRACLVAAGAGQGLHSRLLEVPGASATVLSAHVPYAREEFLAFLGAHADAGPASFCSAEAADLLADAARRRAVDMVLRQSAGAGRADEDHPPGELVRLATGVACSATLATSREHKGELRAFGCVMDGVHTWRMRVQLAKTGDAALGRAAQERAAADGWSHWRISPT</sequence>
<evidence type="ECO:0000313" key="4">
    <source>
        <dbReference type="Proteomes" id="UP000323011"/>
    </source>
</evidence>
<dbReference type="InterPro" id="IPR036653">
    <property type="entry name" value="CinA-like_C"/>
</dbReference>
<evidence type="ECO:0000313" key="2">
    <source>
        <dbReference type="EMBL" id="KAA0155798.1"/>
    </source>
</evidence>
<evidence type="ECO:0000313" key="5">
    <source>
        <dbReference type="Proteomes" id="UP000324907"/>
    </source>
</evidence>
<dbReference type="Proteomes" id="UP000325113">
    <property type="component" value="Unassembled WGS sequence"/>
</dbReference>